<name>A0A1X6NIG3_PORUM</name>
<feature type="non-terminal residue" evidence="2">
    <location>
        <position position="435"/>
    </location>
</feature>
<sequence>MVFERLLCAAVTRLVGAGAAYLAAPLRPSLLRLRLFGCAPSLAVGPLAVDGSAVAAALAAAASPILVRSAAVESVAVALGVARLTVTVRRLRVVAAVADRAPGTGGEWDAAWAKLVLWDDGVVRCAVRAVTAALLRRWGCLDGGVAGGAPAAPAPPAPWWEALVRWAASRVTVVLDDVHVRLEDGAVGPGDVARAGYGWATGVAIGSVVTAGRPVTAAEGDADGLPGGGLVRLGATVGGLSWYLDPDAHHAAATAPPGGDGGGAGEEGDAAADGPASASGASPLRRRSHRQSASRGVDGAKFGPASLAAARVRGRRQAGAADGGDEDGADALDAAALYAAAATAGHLIVRSLDVRVALVVGSVAARCPIAVAMAVDPAGAVVSMDRRQFGEGIGALIRIPRAKLVRAAAGAAAYMATPDAPRRTDGGGAVRAATP</sequence>
<gene>
    <name evidence="2" type="ORF">BU14_2864s0001</name>
</gene>
<organism evidence="2 3">
    <name type="scientific">Porphyra umbilicalis</name>
    <name type="common">Purple laver</name>
    <name type="synonym">Red alga</name>
    <dbReference type="NCBI Taxonomy" id="2786"/>
    <lineage>
        <taxon>Eukaryota</taxon>
        <taxon>Rhodophyta</taxon>
        <taxon>Bangiophyceae</taxon>
        <taxon>Bangiales</taxon>
        <taxon>Bangiaceae</taxon>
        <taxon>Porphyra</taxon>
    </lineage>
</organism>
<dbReference type="AlphaFoldDB" id="A0A1X6NIG3"/>
<dbReference type="Proteomes" id="UP000218209">
    <property type="component" value="Unassembled WGS sequence"/>
</dbReference>
<dbReference type="EMBL" id="KV920605">
    <property type="protein sequence ID" value="OSX68399.1"/>
    <property type="molecule type" value="Genomic_DNA"/>
</dbReference>
<reference evidence="2 3" key="1">
    <citation type="submission" date="2017-03" db="EMBL/GenBank/DDBJ databases">
        <title>WGS assembly of Porphyra umbilicalis.</title>
        <authorList>
            <person name="Brawley S.H."/>
            <person name="Blouin N.A."/>
            <person name="Ficko-Blean E."/>
            <person name="Wheeler G.L."/>
            <person name="Lohr M."/>
            <person name="Goodson H.V."/>
            <person name="Jenkins J.W."/>
            <person name="Blaby-Haas C.E."/>
            <person name="Helliwell K.E."/>
            <person name="Chan C."/>
            <person name="Marriage T."/>
            <person name="Bhattacharya D."/>
            <person name="Klein A.S."/>
            <person name="Badis Y."/>
            <person name="Brodie J."/>
            <person name="Cao Y."/>
            <person name="Collen J."/>
            <person name="Dittami S.M."/>
            <person name="Gachon C.M."/>
            <person name="Green B.R."/>
            <person name="Karpowicz S."/>
            <person name="Kim J.W."/>
            <person name="Kudahl U."/>
            <person name="Lin S."/>
            <person name="Michel G."/>
            <person name="Mittag M."/>
            <person name="Olson B.J."/>
            <person name="Pangilinan J."/>
            <person name="Peng Y."/>
            <person name="Qiu H."/>
            <person name="Shu S."/>
            <person name="Singer J.T."/>
            <person name="Smith A.G."/>
            <person name="Sprecher B.N."/>
            <person name="Wagner V."/>
            <person name="Wang W."/>
            <person name="Wang Z.-Y."/>
            <person name="Yan J."/>
            <person name="Yarish C."/>
            <person name="Zoeuner-Riek S."/>
            <person name="Zhuang Y."/>
            <person name="Zou Y."/>
            <person name="Lindquist E.A."/>
            <person name="Grimwood J."/>
            <person name="Barry K."/>
            <person name="Rokhsar D.S."/>
            <person name="Schmutz J."/>
            <person name="Stiller J.W."/>
            <person name="Grossman A.R."/>
            <person name="Prochnik S.E."/>
        </authorList>
    </citation>
    <scope>NUCLEOTIDE SEQUENCE [LARGE SCALE GENOMIC DNA]</scope>
    <source>
        <strain evidence="2">4086291</strain>
    </source>
</reference>
<keyword evidence="3" id="KW-1185">Reference proteome</keyword>
<accession>A0A1X6NIG3</accession>
<proteinExistence type="predicted"/>
<feature type="compositionally biased region" description="Low complexity" evidence="1">
    <location>
        <begin position="271"/>
        <end position="283"/>
    </location>
</feature>
<feature type="region of interest" description="Disordered" evidence="1">
    <location>
        <begin position="251"/>
        <end position="301"/>
    </location>
</feature>
<evidence type="ECO:0000313" key="2">
    <source>
        <dbReference type="EMBL" id="OSX68399.1"/>
    </source>
</evidence>
<protein>
    <submittedName>
        <fullName evidence="2">Uncharacterized protein</fullName>
    </submittedName>
</protein>
<evidence type="ECO:0000313" key="3">
    <source>
        <dbReference type="Proteomes" id="UP000218209"/>
    </source>
</evidence>
<evidence type="ECO:0000256" key="1">
    <source>
        <dbReference type="SAM" id="MobiDB-lite"/>
    </source>
</evidence>